<dbReference type="PROSITE" id="PS50937">
    <property type="entry name" value="HTH_MERR_2"/>
    <property type="match status" value="1"/>
</dbReference>
<evidence type="ECO:0000256" key="2">
    <source>
        <dbReference type="ARBA" id="ARBA00023015"/>
    </source>
</evidence>
<dbReference type="AlphaFoldDB" id="W1Y700"/>
<dbReference type="Pfam" id="PF13411">
    <property type="entry name" value="MerR_1"/>
    <property type="match status" value="1"/>
</dbReference>
<keyword evidence="4" id="KW-0804">Transcription</keyword>
<feature type="domain" description="HTH merR-type" evidence="5">
    <location>
        <begin position="5"/>
        <end position="75"/>
    </location>
</feature>
<keyword evidence="1" id="KW-0678">Repressor</keyword>
<dbReference type="InterPro" id="IPR047057">
    <property type="entry name" value="MerR_fam"/>
</dbReference>
<protein>
    <submittedName>
        <fullName evidence="6">Transcriptional regulator, MerR family</fullName>
    </submittedName>
</protein>
<accession>W1Y700</accession>
<dbReference type="InterPro" id="IPR000551">
    <property type="entry name" value="MerR-type_HTH_dom"/>
</dbReference>
<keyword evidence="3" id="KW-0238">DNA-binding</keyword>
<evidence type="ECO:0000256" key="4">
    <source>
        <dbReference type="ARBA" id="ARBA00023163"/>
    </source>
</evidence>
<comment type="caution">
    <text evidence="6">The sequence shown here is derived from an EMBL/GenBank/DDBJ whole genome shotgun (WGS) entry which is preliminary data.</text>
</comment>
<keyword evidence="2" id="KW-0805">Transcription regulation</keyword>
<sequence>MKNNLLTIGEFSKRTGCSIKSLRYYDSIGLLKPVYIDQNTNYRYYNFEQTRMAELIQICVNLSIPLKEVKDLAFIDDKVDYKNVIEYGKKITKERITQLNEDLEFLNLLQEHIERVDSYDDKEQKEFDLKEKYYYTAPLYEDEMNDEYYKLLDRLFEEGFSQELYIEHDYGVIINIKDNITTKFAAYEVDKRHSNLENVVKIEEGRFLCKKTNEFNFDKICDMFSCVDSNDKTIIISPGYSYDFSSPYFEVKCRIK</sequence>
<dbReference type="Gene3D" id="1.10.1660.10">
    <property type="match status" value="1"/>
</dbReference>
<dbReference type="SMART" id="SM00422">
    <property type="entry name" value="HTH_MERR"/>
    <property type="match status" value="1"/>
</dbReference>
<proteinExistence type="predicted"/>
<dbReference type="PANTHER" id="PTHR30204">
    <property type="entry name" value="REDOX-CYCLING DRUG-SENSING TRANSCRIPTIONAL ACTIVATOR SOXR"/>
    <property type="match status" value="1"/>
</dbReference>
<gene>
    <name evidence="6" type="ORF">Q604_UNBC07557G0001</name>
</gene>
<dbReference type="SUPFAM" id="SSF46955">
    <property type="entry name" value="Putative DNA-binding domain"/>
    <property type="match status" value="1"/>
</dbReference>
<evidence type="ECO:0000259" key="5">
    <source>
        <dbReference type="PROSITE" id="PS50937"/>
    </source>
</evidence>
<dbReference type="InterPro" id="IPR009061">
    <property type="entry name" value="DNA-bd_dom_put_sf"/>
</dbReference>
<organism evidence="6">
    <name type="scientific">human gut metagenome</name>
    <dbReference type="NCBI Taxonomy" id="408170"/>
    <lineage>
        <taxon>unclassified sequences</taxon>
        <taxon>metagenomes</taxon>
        <taxon>organismal metagenomes</taxon>
    </lineage>
</organism>
<name>W1Y700_9ZZZZ</name>
<dbReference type="GO" id="GO:0003700">
    <property type="term" value="F:DNA-binding transcription factor activity"/>
    <property type="evidence" value="ECO:0007669"/>
    <property type="project" value="InterPro"/>
</dbReference>
<evidence type="ECO:0000256" key="3">
    <source>
        <dbReference type="ARBA" id="ARBA00023125"/>
    </source>
</evidence>
<dbReference type="EMBL" id="AZMM01007557">
    <property type="protein sequence ID" value="ETJ38313.1"/>
    <property type="molecule type" value="Genomic_DNA"/>
</dbReference>
<evidence type="ECO:0000313" key="6">
    <source>
        <dbReference type="EMBL" id="ETJ38313.1"/>
    </source>
</evidence>
<dbReference type="GO" id="GO:0003677">
    <property type="term" value="F:DNA binding"/>
    <property type="evidence" value="ECO:0007669"/>
    <property type="project" value="UniProtKB-KW"/>
</dbReference>
<evidence type="ECO:0000256" key="1">
    <source>
        <dbReference type="ARBA" id="ARBA00022491"/>
    </source>
</evidence>
<dbReference type="PANTHER" id="PTHR30204:SF69">
    <property type="entry name" value="MERR-FAMILY TRANSCRIPTIONAL REGULATOR"/>
    <property type="match status" value="1"/>
</dbReference>
<dbReference type="PROSITE" id="PS00552">
    <property type="entry name" value="HTH_MERR_1"/>
    <property type="match status" value="1"/>
</dbReference>
<reference evidence="6" key="1">
    <citation type="submission" date="2013-12" db="EMBL/GenBank/DDBJ databases">
        <title>A Varibaculum cambriense genome reconstructed from a premature infant gut community with otherwise low bacterial novelty that shifts toward anaerobic metabolism during the third week of life.</title>
        <authorList>
            <person name="Brown C.T."/>
            <person name="Sharon I."/>
            <person name="Thomas B.C."/>
            <person name="Castelle C.J."/>
            <person name="Morowitz M.J."/>
            <person name="Banfield J.F."/>
        </authorList>
    </citation>
    <scope>NUCLEOTIDE SEQUENCE</scope>
</reference>